<evidence type="ECO:0000313" key="5">
    <source>
        <dbReference type="Proteomes" id="UP000049127"/>
    </source>
</evidence>
<keyword evidence="2" id="KW-1133">Transmembrane helix</keyword>
<dbReference type="AlphaFoldDB" id="A0A0C7G8R3"/>
<dbReference type="RefSeq" id="WP_055341243.1">
    <property type="nucleotide sequence ID" value="NZ_CDNI01000014.1"/>
</dbReference>
<dbReference type="Pfam" id="PF03816">
    <property type="entry name" value="LytR_cpsA_psr"/>
    <property type="match status" value="1"/>
</dbReference>
<evidence type="ECO:0000259" key="3">
    <source>
        <dbReference type="Pfam" id="PF03816"/>
    </source>
</evidence>
<dbReference type="EMBL" id="CEKZ01000003">
    <property type="protein sequence ID" value="CEQ02516.1"/>
    <property type="molecule type" value="Genomic_DNA"/>
</dbReference>
<keyword evidence="2" id="KW-0812">Transmembrane</keyword>
<dbReference type="PANTHER" id="PTHR33392">
    <property type="entry name" value="POLYISOPRENYL-TEICHOIC ACID--PEPTIDOGLYCAN TEICHOIC ACID TRANSFERASE TAGU"/>
    <property type="match status" value="1"/>
</dbReference>
<evidence type="ECO:0000256" key="1">
    <source>
        <dbReference type="ARBA" id="ARBA00006068"/>
    </source>
</evidence>
<organism evidence="4 5">
    <name type="scientific">Paraclostridium sordellii</name>
    <name type="common">Clostridium sordellii</name>
    <dbReference type="NCBI Taxonomy" id="1505"/>
    <lineage>
        <taxon>Bacteria</taxon>
        <taxon>Bacillati</taxon>
        <taxon>Bacillota</taxon>
        <taxon>Clostridia</taxon>
        <taxon>Peptostreptococcales</taxon>
        <taxon>Peptostreptococcaceae</taxon>
        <taxon>Paraclostridium</taxon>
    </lineage>
</organism>
<sequence>MNKLKKCYVFLSIIILISMTLTNIYAINNYKKNTNKTTVKSENIIVKEEDKKEKIKKTKDVLNILLIGTDSNDFKKTARSDSMMILTIDKDYKNIKLTSLARDTLVNIPGYGFEKLTHAYAYGKANLLLETIQKNFYIDIDDYITVNFNSFIDLVDILGGVEVDIQEKEISHLNDIIVNSFKVSNKEAEEPQFIRSSGRQLLNGYQALSYARIRQIDSIYERDERQRDVLKSIANKLIELPVSSYPTVIKELLPYVDINISITKLISLANILRNIYDYDIKQMEFPVKNHRESGKLLKNNSFVVKWDKTENLKILKDFMYSN</sequence>
<dbReference type="PANTHER" id="PTHR33392:SF6">
    <property type="entry name" value="POLYISOPRENYL-TEICHOIC ACID--PEPTIDOGLYCAN TEICHOIC ACID TRANSFERASE TAGU"/>
    <property type="match status" value="1"/>
</dbReference>
<keyword evidence="2" id="KW-0472">Membrane</keyword>
<feature type="domain" description="Cell envelope-related transcriptional attenuator" evidence="3">
    <location>
        <begin position="79"/>
        <end position="237"/>
    </location>
</feature>
<protein>
    <submittedName>
        <fullName evidence="4">LytR family transcriptional regulator</fullName>
    </submittedName>
</protein>
<feature type="transmembrane region" description="Helical" evidence="2">
    <location>
        <begin position="7"/>
        <end position="27"/>
    </location>
</feature>
<dbReference type="NCBIfam" id="TIGR00350">
    <property type="entry name" value="lytR_cpsA_psr"/>
    <property type="match status" value="1"/>
</dbReference>
<dbReference type="InterPro" id="IPR004474">
    <property type="entry name" value="LytR_CpsA_psr"/>
</dbReference>
<comment type="similarity">
    <text evidence="1">Belongs to the LytR/CpsA/Psr (LCP) family.</text>
</comment>
<accession>A0A0C7G8R3</accession>
<dbReference type="Proteomes" id="UP000049127">
    <property type="component" value="Unassembled WGS sequence"/>
</dbReference>
<evidence type="ECO:0000313" key="4">
    <source>
        <dbReference type="EMBL" id="CEQ02516.1"/>
    </source>
</evidence>
<name>A0A0C7G8R3_PARSO</name>
<proteinExistence type="inferred from homology"/>
<dbReference type="InterPro" id="IPR050922">
    <property type="entry name" value="LytR/CpsA/Psr_CW_biosynth"/>
</dbReference>
<reference evidence="4 5" key="1">
    <citation type="submission" date="2015-01" db="EMBL/GenBank/DDBJ databases">
        <authorList>
            <person name="Aslett A.Martin."/>
            <person name="De Silva Nishadi"/>
        </authorList>
    </citation>
    <scope>NUCLEOTIDE SEQUENCE [LARGE SCALE GENOMIC DNA]</scope>
    <source>
        <strain evidence="4 5">R28058</strain>
    </source>
</reference>
<dbReference type="Gene3D" id="3.40.630.190">
    <property type="entry name" value="LCP protein"/>
    <property type="match status" value="1"/>
</dbReference>
<evidence type="ECO:0000256" key="2">
    <source>
        <dbReference type="SAM" id="Phobius"/>
    </source>
</evidence>
<gene>
    <name evidence="4" type="primary">ywtF_1</name>
    <name evidence="4" type="ORF">R28058_02491</name>
</gene>